<gene>
    <name evidence="1" type="ORF">D9V32_00450</name>
</gene>
<evidence type="ECO:0000313" key="1">
    <source>
        <dbReference type="EMBL" id="RLP77842.1"/>
    </source>
</evidence>
<evidence type="ECO:0000313" key="2">
    <source>
        <dbReference type="Proteomes" id="UP000272503"/>
    </source>
</evidence>
<protein>
    <submittedName>
        <fullName evidence="1">Uncharacterized protein</fullName>
    </submittedName>
</protein>
<accession>A0A3L7AEL9</accession>
<dbReference type="Proteomes" id="UP000272503">
    <property type="component" value="Unassembled WGS sequence"/>
</dbReference>
<dbReference type="PROSITE" id="PS51257">
    <property type="entry name" value="PROKAR_LIPOPROTEIN"/>
    <property type="match status" value="1"/>
</dbReference>
<dbReference type="EMBL" id="RCUX01000001">
    <property type="protein sequence ID" value="RLP77842.1"/>
    <property type="molecule type" value="Genomic_DNA"/>
</dbReference>
<keyword evidence="2" id="KW-1185">Reference proteome</keyword>
<proteinExistence type="predicted"/>
<organism evidence="1 2">
    <name type="scientific">Mycetocola tolaasinivorans</name>
    <dbReference type="NCBI Taxonomy" id="76635"/>
    <lineage>
        <taxon>Bacteria</taxon>
        <taxon>Bacillati</taxon>
        <taxon>Actinomycetota</taxon>
        <taxon>Actinomycetes</taxon>
        <taxon>Micrococcales</taxon>
        <taxon>Microbacteriaceae</taxon>
        <taxon>Mycetocola</taxon>
    </lineage>
</organism>
<reference evidence="1 2" key="1">
    <citation type="submission" date="2018-10" db="EMBL/GenBank/DDBJ databases">
        <authorList>
            <person name="Li J."/>
        </authorList>
    </citation>
    <scope>NUCLEOTIDE SEQUENCE [LARGE SCALE GENOMIC DNA]</scope>
    <source>
        <strain evidence="1 2">IF 016277</strain>
    </source>
</reference>
<comment type="caution">
    <text evidence="1">The sequence shown here is derived from an EMBL/GenBank/DDBJ whole genome shotgun (WGS) entry which is preliminary data.</text>
</comment>
<sequence length="172" mass="18983">MVKRQTRQGILGSFIVATVLVTSGCAPERLTEAREYEVEQLSVEFESIGDQLIAQIAPAELEEAPSFNGRGGGMSINPFDQNGWPRNTGWGASLIIEPDGPRTPVEIKDDLEIWLLSQGWSKPELRSSFTRKGIESQGFVRGDEFLLLVEASTDPPPRAQRVQLSVRGPYVN</sequence>
<dbReference type="AlphaFoldDB" id="A0A3L7AEL9"/>
<name>A0A3L7AEL9_9MICO</name>